<evidence type="ECO:0000259" key="8">
    <source>
        <dbReference type="PROSITE" id="PS51900"/>
    </source>
</evidence>
<dbReference type="PANTHER" id="PTHR30349:SF41">
    <property type="entry name" value="INTEGRASE_RECOMBINASE PROTEIN MJ0367-RELATED"/>
    <property type="match status" value="1"/>
</dbReference>
<dbReference type="InterPro" id="IPR013762">
    <property type="entry name" value="Integrase-like_cat_sf"/>
</dbReference>
<keyword evidence="3" id="KW-0229">DNA integration</keyword>
<evidence type="ECO:0000313" key="10">
    <source>
        <dbReference type="Proteomes" id="UP000001968"/>
    </source>
</evidence>
<evidence type="ECO:0000256" key="4">
    <source>
        <dbReference type="ARBA" id="ARBA00023125"/>
    </source>
</evidence>
<protein>
    <submittedName>
        <fullName evidence="9">Integrase/recombinase</fullName>
    </submittedName>
</protein>
<dbReference type="InterPro" id="IPR050090">
    <property type="entry name" value="Tyrosine_recombinase_XerCD"/>
</dbReference>
<dbReference type="OrthoDB" id="9785687at2"/>
<dbReference type="STRING" id="335541.Swol_1316"/>
<accession>Q0AXD0</accession>
<dbReference type="Pfam" id="PF13495">
    <property type="entry name" value="Phage_int_SAM_4"/>
    <property type="match status" value="1"/>
</dbReference>
<dbReference type="InterPro" id="IPR004107">
    <property type="entry name" value="Integrase_SAM-like_N"/>
</dbReference>
<dbReference type="GO" id="GO:0003677">
    <property type="term" value="F:DNA binding"/>
    <property type="evidence" value="ECO:0007669"/>
    <property type="project" value="UniProtKB-UniRule"/>
</dbReference>
<dbReference type="PANTHER" id="PTHR30349">
    <property type="entry name" value="PHAGE INTEGRASE-RELATED"/>
    <property type="match status" value="1"/>
</dbReference>
<dbReference type="Gene3D" id="1.10.150.130">
    <property type="match status" value="1"/>
</dbReference>
<evidence type="ECO:0000256" key="6">
    <source>
        <dbReference type="PROSITE-ProRule" id="PRU01248"/>
    </source>
</evidence>
<dbReference type="Proteomes" id="UP000001968">
    <property type="component" value="Chromosome"/>
</dbReference>
<feature type="domain" description="Core-binding (CB)" evidence="8">
    <location>
        <begin position="1"/>
        <end position="87"/>
    </location>
</feature>
<evidence type="ECO:0000256" key="1">
    <source>
        <dbReference type="ARBA" id="ARBA00003283"/>
    </source>
</evidence>
<feature type="domain" description="Tyr recombinase" evidence="7">
    <location>
        <begin position="109"/>
        <end position="296"/>
    </location>
</feature>
<dbReference type="CDD" id="cd00397">
    <property type="entry name" value="DNA_BRE_C"/>
    <property type="match status" value="1"/>
</dbReference>
<dbReference type="Pfam" id="PF00589">
    <property type="entry name" value="Phage_integrase"/>
    <property type="match status" value="1"/>
</dbReference>
<dbReference type="eggNOG" id="COG4974">
    <property type="taxonomic scope" value="Bacteria"/>
</dbReference>
<comment type="function">
    <text evidence="1">Site-specific tyrosine recombinase, which acts by catalyzing the cutting and rejoining of the recombining DNA molecules.</text>
</comment>
<dbReference type="Gene3D" id="1.10.443.10">
    <property type="entry name" value="Intergrase catalytic core"/>
    <property type="match status" value="1"/>
</dbReference>
<dbReference type="SUPFAM" id="SSF56349">
    <property type="entry name" value="DNA breaking-rejoining enzymes"/>
    <property type="match status" value="1"/>
</dbReference>
<dbReference type="RefSeq" id="WP_011640724.1">
    <property type="nucleotide sequence ID" value="NC_008346.1"/>
</dbReference>
<dbReference type="AlphaFoldDB" id="Q0AXD0"/>
<keyword evidence="5" id="KW-0233">DNA recombination</keyword>
<evidence type="ECO:0000256" key="2">
    <source>
        <dbReference type="ARBA" id="ARBA00008857"/>
    </source>
</evidence>
<evidence type="ECO:0000256" key="5">
    <source>
        <dbReference type="ARBA" id="ARBA00023172"/>
    </source>
</evidence>
<name>Q0AXD0_SYNWW</name>
<dbReference type="InterPro" id="IPR011010">
    <property type="entry name" value="DNA_brk_join_enz"/>
</dbReference>
<comment type="similarity">
    <text evidence="2">Belongs to the 'phage' integrase family.</text>
</comment>
<organism evidence="9 10">
    <name type="scientific">Syntrophomonas wolfei subsp. wolfei (strain DSM 2245B / Goettingen)</name>
    <dbReference type="NCBI Taxonomy" id="335541"/>
    <lineage>
        <taxon>Bacteria</taxon>
        <taxon>Bacillati</taxon>
        <taxon>Bacillota</taxon>
        <taxon>Clostridia</taxon>
        <taxon>Eubacteriales</taxon>
        <taxon>Syntrophomonadaceae</taxon>
        <taxon>Syntrophomonas</taxon>
    </lineage>
</organism>
<dbReference type="HOGENOM" id="CLU_027562_9_2_9"/>
<evidence type="ECO:0000259" key="7">
    <source>
        <dbReference type="PROSITE" id="PS51898"/>
    </source>
</evidence>
<dbReference type="InterPro" id="IPR010998">
    <property type="entry name" value="Integrase_recombinase_N"/>
</dbReference>
<dbReference type="InterPro" id="IPR044068">
    <property type="entry name" value="CB"/>
</dbReference>
<dbReference type="PROSITE" id="PS51898">
    <property type="entry name" value="TYR_RECOMBINASE"/>
    <property type="match status" value="1"/>
</dbReference>
<dbReference type="GO" id="GO:0006310">
    <property type="term" value="P:DNA recombination"/>
    <property type="evidence" value="ECO:0007669"/>
    <property type="project" value="UniProtKB-KW"/>
</dbReference>
<keyword evidence="4 6" id="KW-0238">DNA-binding</keyword>
<evidence type="ECO:0000256" key="3">
    <source>
        <dbReference type="ARBA" id="ARBA00022908"/>
    </source>
</evidence>
<dbReference type="KEGG" id="swo:Swol_1316"/>
<dbReference type="PROSITE" id="PS51900">
    <property type="entry name" value="CB"/>
    <property type="match status" value="1"/>
</dbReference>
<reference evidence="10" key="1">
    <citation type="journal article" date="2010" name="Environ. Microbiol.">
        <title>The genome of Syntrophomonas wolfei: new insights into syntrophic metabolism and biohydrogen production.</title>
        <authorList>
            <person name="Sieber J.R."/>
            <person name="Sims D.R."/>
            <person name="Han C."/>
            <person name="Kim E."/>
            <person name="Lykidis A."/>
            <person name="Lapidus A.L."/>
            <person name="McDonnald E."/>
            <person name="Rohlin L."/>
            <person name="Culley D.E."/>
            <person name="Gunsalus R."/>
            <person name="McInerney M.J."/>
        </authorList>
    </citation>
    <scope>NUCLEOTIDE SEQUENCE [LARGE SCALE GENOMIC DNA]</scope>
    <source>
        <strain evidence="10">DSM 2245B / Goettingen</strain>
    </source>
</reference>
<dbReference type="GO" id="GO:0015074">
    <property type="term" value="P:DNA integration"/>
    <property type="evidence" value="ECO:0007669"/>
    <property type="project" value="UniProtKB-KW"/>
</dbReference>
<dbReference type="InterPro" id="IPR002104">
    <property type="entry name" value="Integrase_catalytic"/>
</dbReference>
<gene>
    <name evidence="9" type="ordered locus">Swol_1316</name>
</gene>
<evidence type="ECO:0000313" key="9">
    <source>
        <dbReference type="EMBL" id="ABI68624.1"/>
    </source>
</evidence>
<keyword evidence="10" id="KW-1185">Reference proteome</keyword>
<proteinExistence type="inferred from homology"/>
<sequence>MLLKFAIKEFQEDREFRQISKATLTNYMGCLKEFHTYCLEKEIIEVTDITSNTIKSYLIYCQKERGNNPTTINSKLRSIKIFFNYLQEIEIFNEKNNPIHKVNYIKANVKIEVFSDKQINEMLSYYRRIKTRDKSLYAYRDSTIIITLLGTGMRLGELCNLKWSDVDFENQHIILFGKLQTQTSIPMADKLKSELQEYKLFCQKQFGKLPMFVFVDRTGKPLSPNAVKNMFKRLKQIMNFPNVRCCAYDFRHTFAHRFLMNGGDVFTLQKLLRHSSPAMTERYLAIWGTALQERANQFNPLNKFNL</sequence>
<dbReference type="EMBL" id="CP000448">
    <property type="protein sequence ID" value="ABI68624.1"/>
    <property type="molecule type" value="Genomic_DNA"/>
</dbReference>